<accession>A0A8B4Q8P1</accession>
<proteinExistence type="predicted"/>
<feature type="domain" description="SH3b" evidence="2">
    <location>
        <begin position="158"/>
        <end position="226"/>
    </location>
</feature>
<evidence type="ECO:0000313" key="6">
    <source>
        <dbReference type="Proteomes" id="UP000294641"/>
    </source>
</evidence>
<dbReference type="Pfam" id="PF08239">
    <property type="entry name" value="SH3_3"/>
    <property type="match status" value="3"/>
</dbReference>
<organism evidence="3 5">
    <name type="scientific">Kurthia zopfii</name>
    <dbReference type="NCBI Taxonomy" id="1650"/>
    <lineage>
        <taxon>Bacteria</taxon>
        <taxon>Bacillati</taxon>
        <taxon>Bacillota</taxon>
        <taxon>Bacilli</taxon>
        <taxon>Bacillales</taxon>
        <taxon>Caryophanaceae</taxon>
        <taxon>Kurthia</taxon>
    </lineage>
</organism>
<dbReference type="RefSeq" id="WP_115329350.1">
    <property type="nucleotide sequence ID" value="NZ_BJUE01000059.1"/>
</dbReference>
<comment type="caution">
    <text evidence="3">The sequence shown here is derived from an EMBL/GenBank/DDBJ whole genome shotgun (WGS) entry which is preliminary data.</text>
</comment>
<dbReference type="Gene3D" id="2.30.30.40">
    <property type="entry name" value="SH3 Domains"/>
    <property type="match status" value="3"/>
</dbReference>
<sequence length="301" mass="32915">MKYAKLLGVPLVAIMLVGCGDTHNSTVNVMDGRVVSDAEAEQAAVTKPKAEPKSEAKQAQPVTKAKNDTSPRVVTDNTSMTHVLVTAKDANIRSQPSLKSQVVTAGVQSDTYEYLKEKVHTSDGRTWYKVSYSHGVGYISSAVGELTSYDHTSSINRFDEVIVIDKPDGNVRSEPSLNGSIIYKGKKGNELNSTGEMINSSDGRTWFKVNVNGKIGYISDRVSSFKDYSTYDSPSIFVISSKEGNVRSHPDIDSSIIYTGQKGDSLSYTSYYKDTSDGRRWYEVEVNGTIGYISRAVGDIQ</sequence>
<dbReference type="EMBL" id="SNZG01000049">
    <property type="protein sequence ID" value="TDR33710.1"/>
    <property type="molecule type" value="Genomic_DNA"/>
</dbReference>
<dbReference type="PANTHER" id="PTHR34408:SF1">
    <property type="entry name" value="GLYCOSYL HYDROLASE FAMILY 19 DOMAIN-CONTAINING PROTEIN HI_1415"/>
    <property type="match status" value="1"/>
</dbReference>
<evidence type="ECO:0000259" key="2">
    <source>
        <dbReference type="PROSITE" id="PS51781"/>
    </source>
</evidence>
<evidence type="ECO:0000313" key="5">
    <source>
        <dbReference type="Proteomes" id="UP000254330"/>
    </source>
</evidence>
<feature type="region of interest" description="Disordered" evidence="1">
    <location>
        <begin position="44"/>
        <end position="74"/>
    </location>
</feature>
<reference evidence="3 5" key="1">
    <citation type="submission" date="2018-06" db="EMBL/GenBank/DDBJ databases">
        <authorList>
            <consortium name="Pathogen Informatics"/>
            <person name="Doyle S."/>
        </authorList>
    </citation>
    <scope>NUCLEOTIDE SEQUENCE [LARGE SCALE GENOMIC DNA]</scope>
    <source>
        <strain evidence="3 5">NCTC10597</strain>
    </source>
</reference>
<evidence type="ECO:0000256" key="1">
    <source>
        <dbReference type="SAM" id="MobiDB-lite"/>
    </source>
</evidence>
<dbReference type="SMART" id="SM00287">
    <property type="entry name" value="SH3b"/>
    <property type="match status" value="3"/>
</dbReference>
<dbReference type="Proteomes" id="UP000254330">
    <property type="component" value="Unassembled WGS sequence"/>
</dbReference>
<keyword evidence="6" id="KW-1185">Reference proteome</keyword>
<dbReference type="Proteomes" id="UP000294641">
    <property type="component" value="Unassembled WGS sequence"/>
</dbReference>
<evidence type="ECO:0000313" key="3">
    <source>
        <dbReference type="EMBL" id="STX08604.1"/>
    </source>
</evidence>
<dbReference type="AlphaFoldDB" id="A0A8B4Q8P1"/>
<gene>
    <name evidence="4" type="ORF">DFR61_14916</name>
    <name evidence="3" type="ORF">NCTC10597_00270</name>
</gene>
<feature type="domain" description="SH3b" evidence="2">
    <location>
        <begin position="233"/>
        <end position="301"/>
    </location>
</feature>
<dbReference type="EMBL" id="UGNP01000001">
    <property type="protein sequence ID" value="STX08604.1"/>
    <property type="molecule type" value="Genomic_DNA"/>
</dbReference>
<protein>
    <submittedName>
        <fullName evidence="3">Bacterial SH3 domain</fullName>
    </submittedName>
    <submittedName>
        <fullName evidence="4">SH3 domain-containing protein</fullName>
    </submittedName>
</protein>
<dbReference type="InterPro" id="IPR052354">
    <property type="entry name" value="Cell_Wall_Dynamics_Protein"/>
</dbReference>
<dbReference type="PANTHER" id="PTHR34408">
    <property type="entry name" value="FAMILY PROTEIN, PUTATIVE-RELATED"/>
    <property type="match status" value="1"/>
</dbReference>
<name>A0A8B4Q8P1_9BACL</name>
<dbReference type="PROSITE" id="PS51781">
    <property type="entry name" value="SH3B"/>
    <property type="match status" value="2"/>
</dbReference>
<evidence type="ECO:0000313" key="4">
    <source>
        <dbReference type="EMBL" id="TDR33710.1"/>
    </source>
</evidence>
<dbReference type="OrthoDB" id="2455603at2"/>
<dbReference type="InterPro" id="IPR003646">
    <property type="entry name" value="SH3-like_bac-type"/>
</dbReference>
<reference evidence="4 6" key="2">
    <citation type="submission" date="2019-03" db="EMBL/GenBank/DDBJ databases">
        <title>Genomic Encyclopedia of Type Strains, Phase IV (KMG-IV): sequencing the most valuable type-strain genomes for metagenomic binning, comparative biology and taxonomic classification.</title>
        <authorList>
            <person name="Goeker M."/>
        </authorList>
    </citation>
    <scope>NUCLEOTIDE SEQUENCE [LARGE SCALE GENOMIC DNA]</scope>
    <source>
        <strain evidence="4 6">DSM 20580</strain>
    </source>
</reference>
<dbReference type="PROSITE" id="PS51257">
    <property type="entry name" value="PROKAR_LIPOPROTEIN"/>
    <property type="match status" value="1"/>
</dbReference>